<comment type="subcellular location">
    <subcellularLocation>
        <location evidence="1">Cell envelope</location>
    </subcellularLocation>
</comment>
<keyword evidence="4" id="KW-0676">Redox-active center</keyword>
<reference evidence="7 8" key="1">
    <citation type="submission" date="2021-04" db="EMBL/GenBank/DDBJ databases">
        <authorList>
            <person name="Rodrigo-Torres L."/>
            <person name="Arahal R. D."/>
            <person name="Lucena T."/>
        </authorList>
    </citation>
    <scope>NUCLEOTIDE SEQUENCE [LARGE SCALE GENOMIC DNA]</scope>
    <source>
        <strain evidence="7 8">CECT 9623</strain>
    </source>
</reference>
<keyword evidence="8" id="KW-1185">Reference proteome</keyword>
<keyword evidence="5" id="KW-0732">Signal</keyword>
<accession>A0ABM8UL19</accession>
<protein>
    <submittedName>
        <fullName evidence="7">Thiol-disulfide oxidoreductase ResA</fullName>
    </submittedName>
</protein>
<keyword evidence="2" id="KW-0201">Cytochrome c-type biogenesis</keyword>
<evidence type="ECO:0000256" key="5">
    <source>
        <dbReference type="SAM" id="SignalP"/>
    </source>
</evidence>
<dbReference type="InterPro" id="IPR036249">
    <property type="entry name" value="Thioredoxin-like_sf"/>
</dbReference>
<dbReference type="InterPro" id="IPR013740">
    <property type="entry name" value="Redoxin"/>
</dbReference>
<dbReference type="InterPro" id="IPR013766">
    <property type="entry name" value="Thioredoxin_domain"/>
</dbReference>
<dbReference type="PANTHER" id="PTHR42852:SF6">
    <property type="entry name" value="THIOL:DISULFIDE INTERCHANGE PROTEIN DSBE"/>
    <property type="match status" value="1"/>
</dbReference>
<evidence type="ECO:0000256" key="3">
    <source>
        <dbReference type="ARBA" id="ARBA00023157"/>
    </source>
</evidence>
<evidence type="ECO:0000259" key="6">
    <source>
        <dbReference type="PROSITE" id="PS51352"/>
    </source>
</evidence>
<organism evidence="7 8">
    <name type="scientific">Dyadobacter linearis</name>
    <dbReference type="NCBI Taxonomy" id="2823330"/>
    <lineage>
        <taxon>Bacteria</taxon>
        <taxon>Pseudomonadati</taxon>
        <taxon>Bacteroidota</taxon>
        <taxon>Cytophagia</taxon>
        <taxon>Cytophagales</taxon>
        <taxon>Spirosomataceae</taxon>
        <taxon>Dyadobacter</taxon>
    </lineage>
</organism>
<feature type="domain" description="Thioredoxin" evidence="6">
    <location>
        <begin position="334"/>
        <end position="481"/>
    </location>
</feature>
<feature type="chain" id="PRO_5045117020" evidence="5">
    <location>
        <begin position="20"/>
        <end position="485"/>
    </location>
</feature>
<name>A0ABM8UL19_9BACT</name>
<comment type="caution">
    <text evidence="7">The sequence shown here is derived from an EMBL/GenBank/DDBJ whole genome shotgun (WGS) entry which is preliminary data.</text>
</comment>
<evidence type="ECO:0000256" key="2">
    <source>
        <dbReference type="ARBA" id="ARBA00022748"/>
    </source>
</evidence>
<evidence type="ECO:0000313" key="7">
    <source>
        <dbReference type="EMBL" id="CAG5068191.1"/>
    </source>
</evidence>
<feature type="signal peptide" evidence="5">
    <location>
        <begin position="1"/>
        <end position="19"/>
    </location>
</feature>
<dbReference type="PROSITE" id="PS51352">
    <property type="entry name" value="THIOREDOXIN_2"/>
    <property type="match status" value="1"/>
</dbReference>
<keyword evidence="3" id="KW-1015">Disulfide bond</keyword>
<gene>
    <name evidence="7" type="primary">resA_2</name>
    <name evidence="7" type="ORF">DYBT9623_00920</name>
</gene>
<dbReference type="SUPFAM" id="SSF52833">
    <property type="entry name" value="Thioredoxin-like"/>
    <property type="match status" value="1"/>
</dbReference>
<dbReference type="Pfam" id="PF08534">
    <property type="entry name" value="Redoxin"/>
    <property type="match status" value="1"/>
</dbReference>
<evidence type="ECO:0000256" key="1">
    <source>
        <dbReference type="ARBA" id="ARBA00004196"/>
    </source>
</evidence>
<dbReference type="Gene3D" id="3.40.30.10">
    <property type="entry name" value="Glutaredoxin"/>
    <property type="match status" value="1"/>
</dbReference>
<dbReference type="PANTHER" id="PTHR42852">
    <property type="entry name" value="THIOL:DISULFIDE INTERCHANGE PROTEIN DSBE"/>
    <property type="match status" value="1"/>
</dbReference>
<proteinExistence type="predicted"/>
<dbReference type="InterPro" id="IPR050553">
    <property type="entry name" value="Thioredoxin_ResA/DsbE_sf"/>
</dbReference>
<dbReference type="EMBL" id="CAJRAU010000001">
    <property type="protein sequence ID" value="CAG5068191.1"/>
    <property type="molecule type" value="Genomic_DNA"/>
</dbReference>
<evidence type="ECO:0000256" key="4">
    <source>
        <dbReference type="ARBA" id="ARBA00023284"/>
    </source>
</evidence>
<evidence type="ECO:0000313" key="8">
    <source>
        <dbReference type="Proteomes" id="UP000679725"/>
    </source>
</evidence>
<dbReference type="Proteomes" id="UP000679725">
    <property type="component" value="Unassembled WGS sequence"/>
</dbReference>
<sequence>MKTLLTAFILIVGLSLASAQHNVPQPKKLDLKGMITVHIKSAPESGNIPVSLNTYHSFPKSDVDHFQDSLTDNNELYMHSPFRATGKIYVSIADSTYELVGAPGDTISILVLNNLQSVQQKRLVVFEGKNKEIQQYYQAKTRVMDDPIQACMNEGMSAKSLAPFKKMMDATYQQYDQFWTNYQKNHILPDWFKTYESNELNYSDAWLRVYMVWYQIEYQKKKQVIPDSYYDFKKRIMIKNEAAMYDYQYLRFLREEMFSQLRQSKQEISLGGFTEFVHKKLGEKLGPFVEIWELSGSVDNPNWVETKFNRPFPAQYQYLVDYIKLRAKDNIKVLKSGDKAPNFALVDSNDSLISLSQFKGQVVYLSFWFTTCGACVKEIPFENKLVEQFKNRPVKIISICTGTPGAADEQQLPKWKATSKRFNLKTIDLFSNFSWTSTLREKYLISAYPHYVLIGADGKVIENFAERPSQNIAAKIEKAIANAGK</sequence>
<dbReference type="CDD" id="cd02966">
    <property type="entry name" value="TlpA_like_family"/>
    <property type="match status" value="1"/>
</dbReference>
<dbReference type="RefSeq" id="WP_215232295.1">
    <property type="nucleotide sequence ID" value="NZ_CAJRAU010000001.1"/>
</dbReference>